<dbReference type="GO" id="GO:0005524">
    <property type="term" value="F:ATP binding"/>
    <property type="evidence" value="ECO:0007669"/>
    <property type="project" value="UniProtKB-KW"/>
</dbReference>
<dbReference type="EMBL" id="MFEL01000009">
    <property type="protein sequence ID" value="OGE81294.1"/>
    <property type="molecule type" value="Genomic_DNA"/>
</dbReference>
<keyword evidence="2" id="KW-0378">Hydrolase</keyword>
<dbReference type="Pfam" id="PF08706">
    <property type="entry name" value="D5_N"/>
    <property type="match status" value="1"/>
</dbReference>
<keyword evidence="1" id="KW-0547">Nucleotide-binding</keyword>
<feature type="domain" description="SF3 helicase" evidence="4">
    <location>
        <begin position="212"/>
        <end position="368"/>
    </location>
</feature>
<evidence type="ECO:0000256" key="3">
    <source>
        <dbReference type="ARBA" id="ARBA00022840"/>
    </source>
</evidence>
<dbReference type="PROSITE" id="PS51206">
    <property type="entry name" value="SF3_HELICASE_1"/>
    <property type="match status" value="1"/>
</dbReference>
<dbReference type="SMART" id="SM00885">
    <property type="entry name" value="D5_N"/>
    <property type="match status" value="1"/>
</dbReference>
<dbReference type="InterPro" id="IPR014015">
    <property type="entry name" value="Helicase_SF3_DNA-vir"/>
</dbReference>
<dbReference type="GO" id="GO:0016787">
    <property type="term" value="F:hydrolase activity"/>
    <property type="evidence" value="ECO:0007669"/>
    <property type="project" value="UniProtKB-KW"/>
</dbReference>
<dbReference type="InterPro" id="IPR051620">
    <property type="entry name" value="ORF904-like_C"/>
</dbReference>
<evidence type="ECO:0000259" key="4">
    <source>
        <dbReference type="PROSITE" id="PS51206"/>
    </source>
</evidence>
<proteinExistence type="predicted"/>
<dbReference type="InterPro" id="IPR014818">
    <property type="entry name" value="Phage/plasmid_primase_P4_C"/>
</dbReference>
<evidence type="ECO:0000313" key="5">
    <source>
        <dbReference type="EMBL" id="OGE81294.1"/>
    </source>
</evidence>
<dbReference type="PANTHER" id="PTHR35372:SF2">
    <property type="entry name" value="SF3 HELICASE DOMAIN-CONTAINING PROTEIN"/>
    <property type="match status" value="1"/>
</dbReference>
<protein>
    <recommendedName>
        <fullName evidence="4">SF3 helicase domain-containing protein</fullName>
    </recommendedName>
</protein>
<dbReference type="InterPro" id="IPR045455">
    <property type="entry name" value="NrS-1_pol-like_helicase"/>
</dbReference>
<dbReference type="Pfam" id="PF19263">
    <property type="entry name" value="DUF5906"/>
    <property type="match status" value="1"/>
</dbReference>
<dbReference type="InterPro" id="IPR027417">
    <property type="entry name" value="P-loop_NTPase"/>
</dbReference>
<keyword evidence="3" id="KW-0067">ATP-binding</keyword>
<dbReference type="AlphaFoldDB" id="A0A1F5NUP9"/>
<name>A0A1F5NUP9_9BACT</name>
<dbReference type="Proteomes" id="UP000178892">
    <property type="component" value="Unassembled WGS sequence"/>
</dbReference>
<sequence length="512" mass="58996">MNDTLQLSDLEILPVKTEAEIKDNETLSKGLIYDRDGSVIAKQESFTYDPNQTYSKTILPIQDDLGDWKTIYEVDKKDGIFKIAKYITEKYSVKTIGERREREMYIYENGRYRLGANMLRAEIQSMLEELASSHLKNEVIEQIKDLSVTERKEFNVESNLINIANGVLDITTNSLLDHKNTYLFLHIIPVKYIPEADCPGIKKFLYEILNEEDVAIIQEWLGYALYRSYFIKKALILVGERDTGKTTLIRLFSELLGKENISGVSLQRLVSDKFSAAHLFNKHINIYDDLSFKDVNDNGAFKIATGGGIITGEYKFGEQFQFENYSKLTFACNKIPNVKDTNDDAYFNRWIIIPFNKTVLNPDKFLINKLTTPDELSGLLNFALSGLKRLLDNQEFSYKKEPDEIKTEMLRSGSVIANFAYDCLEEKTDEWVSKDAMYSTFVEYAKSHRLPVETINNLGKKLPQYATYITDRKKQDTTTKQQITGWRNVQIKADFISVENLNSRDSIDIFNN</sequence>
<dbReference type="SUPFAM" id="SSF52540">
    <property type="entry name" value="P-loop containing nucleoside triphosphate hydrolases"/>
    <property type="match status" value="1"/>
</dbReference>
<organism evidence="5 6">
    <name type="scientific">Candidatus Doudnabacteria bacterium RIFCSPHIGHO2_01_FULL_46_24</name>
    <dbReference type="NCBI Taxonomy" id="1817825"/>
    <lineage>
        <taxon>Bacteria</taxon>
        <taxon>Candidatus Doudnaibacteriota</taxon>
    </lineage>
</organism>
<evidence type="ECO:0000313" key="6">
    <source>
        <dbReference type="Proteomes" id="UP000178892"/>
    </source>
</evidence>
<reference evidence="5 6" key="1">
    <citation type="journal article" date="2016" name="Nat. Commun.">
        <title>Thousands of microbial genomes shed light on interconnected biogeochemical processes in an aquifer system.</title>
        <authorList>
            <person name="Anantharaman K."/>
            <person name="Brown C.T."/>
            <person name="Hug L.A."/>
            <person name="Sharon I."/>
            <person name="Castelle C.J."/>
            <person name="Probst A.J."/>
            <person name="Thomas B.C."/>
            <person name="Singh A."/>
            <person name="Wilkins M.J."/>
            <person name="Karaoz U."/>
            <person name="Brodie E.L."/>
            <person name="Williams K.H."/>
            <person name="Hubbard S.S."/>
            <person name="Banfield J.F."/>
        </authorList>
    </citation>
    <scope>NUCLEOTIDE SEQUENCE [LARGE SCALE GENOMIC DNA]</scope>
</reference>
<accession>A0A1F5NUP9</accession>
<dbReference type="Gene3D" id="3.40.50.300">
    <property type="entry name" value="P-loop containing nucleotide triphosphate hydrolases"/>
    <property type="match status" value="1"/>
</dbReference>
<evidence type="ECO:0000256" key="1">
    <source>
        <dbReference type="ARBA" id="ARBA00022741"/>
    </source>
</evidence>
<dbReference type="InterPro" id="IPR006500">
    <property type="entry name" value="Helicase_put_C_phage/plasmid"/>
</dbReference>
<gene>
    <name evidence="5" type="ORF">A2720_03465</name>
</gene>
<comment type="caution">
    <text evidence="5">The sequence shown here is derived from an EMBL/GenBank/DDBJ whole genome shotgun (WGS) entry which is preliminary data.</text>
</comment>
<dbReference type="STRING" id="1817825.A2720_03465"/>
<evidence type="ECO:0000256" key="2">
    <source>
        <dbReference type="ARBA" id="ARBA00022801"/>
    </source>
</evidence>
<dbReference type="NCBIfam" id="TIGR01613">
    <property type="entry name" value="primase_Cterm"/>
    <property type="match status" value="1"/>
</dbReference>
<dbReference type="PANTHER" id="PTHR35372">
    <property type="entry name" value="ATP BINDING PROTEIN-RELATED"/>
    <property type="match status" value="1"/>
</dbReference>